<feature type="signal peptide" evidence="1">
    <location>
        <begin position="1"/>
        <end position="32"/>
    </location>
</feature>
<name>A0A7W9CV35_9HYPH</name>
<keyword evidence="1" id="KW-0732">Signal</keyword>
<evidence type="ECO:0000313" key="2">
    <source>
        <dbReference type="EMBL" id="MBB5752453.1"/>
    </source>
</evidence>
<dbReference type="AlphaFoldDB" id="A0A7W9CV35"/>
<evidence type="ECO:0008006" key="4">
    <source>
        <dbReference type="Google" id="ProtNLM"/>
    </source>
</evidence>
<dbReference type="EMBL" id="JACHOO010000003">
    <property type="protein sequence ID" value="MBB5752453.1"/>
    <property type="molecule type" value="Genomic_DNA"/>
</dbReference>
<accession>A0A7W9CV35</accession>
<protein>
    <recommendedName>
        <fullName evidence="4">DUF3108 domain-containing protein</fullName>
    </recommendedName>
</protein>
<evidence type="ECO:0000256" key="1">
    <source>
        <dbReference type="SAM" id="SignalP"/>
    </source>
</evidence>
<sequence length="283" mass="30515">MVNSFLSRTGLGRCVAALAVAAGLAAPSSAGAVESGSVKATYVITINSIVIGRFTLASKFEGDDYDITVSGSTSGVSRLVSDGSGALQSSGRFNGDKPLPTTYVLETNESGRRTSVNMIMKAGTITRLSAEPPLADRPDRVPVTARDKTNILDPLSAFLVSYRKGRETRACNRSIPVFDGWQRFDIKLFYKATRDVRSASEDGYSGPVIVCGARYVPVAGHRPSREAVEYMARNTAMEVWYAPVEELGVMFPYRFQIGTKLGELAMHSSKLRVNPVGDRASVE</sequence>
<dbReference type="RefSeq" id="WP_183854260.1">
    <property type="nucleotide sequence ID" value="NZ_JACHOO010000003.1"/>
</dbReference>
<keyword evidence="3" id="KW-1185">Reference proteome</keyword>
<reference evidence="2 3" key="1">
    <citation type="submission" date="2020-08" db="EMBL/GenBank/DDBJ databases">
        <title>Genomic Encyclopedia of Type Strains, Phase IV (KMG-IV): sequencing the most valuable type-strain genomes for metagenomic binning, comparative biology and taxonomic classification.</title>
        <authorList>
            <person name="Goeker M."/>
        </authorList>
    </citation>
    <scope>NUCLEOTIDE SEQUENCE [LARGE SCALE GENOMIC DNA]</scope>
    <source>
        <strain evidence="2 3">DSM 16268</strain>
    </source>
</reference>
<gene>
    <name evidence="2" type="ORF">GGQ63_001507</name>
</gene>
<organism evidence="2 3">
    <name type="scientific">Prosthecomicrobium pneumaticum</name>
    <dbReference type="NCBI Taxonomy" id="81895"/>
    <lineage>
        <taxon>Bacteria</taxon>
        <taxon>Pseudomonadati</taxon>
        <taxon>Pseudomonadota</taxon>
        <taxon>Alphaproteobacteria</taxon>
        <taxon>Hyphomicrobiales</taxon>
        <taxon>Kaistiaceae</taxon>
        <taxon>Prosthecomicrobium</taxon>
    </lineage>
</organism>
<feature type="chain" id="PRO_5031344905" description="DUF3108 domain-containing protein" evidence="1">
    <location>
        <begin position="33"/>
        <end position="283"/>
    </location>
</feature>
<dbReference type="Pfam" id="PF11306">
    <property type="entry name" value="DUF3108"/>
    <property type="match status" value="1"/>
</dbReference>
<evidence type="ECO:0000313" key="3">
    <source>
        <dbReference type="Proteomes" id="UP000523821"/>
    </source>
</evidence>
<dbReference type="InterPro" id="IPR021457">
    <property type="entry name" value="DUF3108"/>
</dbReference>
<proteinExistence type="predicted"/>
<comment type="caution">
    <text evidence="2">The sequence shown here is derived from an EMBL/GenBank/DDBJ whole genome shotgun (WGS) entry which is preliminary data.</text>
</comment>
<dbReference type="Proteomes" id="UP000523821">
    <property type="component" value="Unassembled WGS sequence"/>
</dbReference>